<dbReference type="RefSeq" id="WP_389360667.1">
    <property type="nucleotide sequence ID" value="NZ_JBIACK010000004.1"/>
</dbReference>
<dbReference type="Gene3D" id="3.40.960.10">
    <property type="entry name" value="VSR Endonuclease"/>
    <property type="match status" value="1"/>
</dbReference>
<dbReference type="InterPro" id="IPR024402">
    <property type="entry name" value="DUF2726"/>
</dbReference>
<evidence type="ECO:0000313" key="3">
    <source>
        <dbReference type="Proteomes" id="UP001601059"/>
    </source>
</evidence>
<organism evidence="2 3">
    <name type="scientific">Cytobacillus spartinae</name>
    <dbReference type="NCBI Taxonomy" id="3299023"/>
    <lineage>
        <taxon>Bacteria</taxon>
        <taxon>Bacillati</taxon>
        <taxon>Bacillota</taxon>
        <taxon>Bacilli</taxon>
        <taxon>Bacillales</taxon>
        <taxon>Bacillaceae</taxon>
        <taxon>Cytobacillus</taxon>
    </lineage>
</organism>
<evidence type="ECO:0000259" key="1">
    <source>
        <dbReference type="Pfam" id="PF10881"/>
    </source>
</evidence>
<sequence>MPIKKTNEEFLREVEALVGNEYIPLTPYISSKKHVQMKHTVCGNVWGVQPAHFLNSNSRCKKCFRENLSISQSKDHEQFVTELQKKRNGEFKVLEIYQNNKTKILVRHLACGHEWKVVPKSILRGSNCPNCSRGHSFVSIGLDSNGREVEGKVCKVCNEWQPLTVFGQLLGGIGGRKSACKKCSCKTERIVRVEITKDSWPKKVEELSQGSYEACSDYQNKHTKVWIKHTEDCGHKFQTTPKNFLRGHRCPKCNESAGEREVGKYLSSKNIPFKKEFTFCDCKHERPLPFDFAVFSDETYKEVKFLIEYDGIQHSEPVKRFGGLDYFQKIQHRDAIKNAYCQQNNIPLLRIKYTQFDQIEEILERELAKYQLVNV</sequence>
<reference evidence="2 3" key="1">
    <citation type="submission" date="2024-08" db="EMBL/GenBank/DDBJ databases">
        <title>Two novel Cytobacillus novel species.</title>
        <authorList>
            <person name="Liu G."/>
        </authorList>
    </citation>
    <scope>NUCLEOTIDE SEQUENCE [LARGE SCALE GENOMIC DNA]</scope>
    <source>
        <strain evidence="2 3">FJAT-54145</strain>
    </source>
</reference>
<feature type="domain" description="DUF2726" evidence="1">
    <location>
        <begin position="290"/>
        <end position="363"/>
    </location>
</feature>
<protein>
    <submittedName>
        <fullName evidence="2">DUF2726 domain-containing protein</fullName>
    </submittedName>
</protein>
<gene>
    <name evidence="2" type="ORF">ACFYKX_10085</name>
</gene>
<comment type="caution">
    <text evidence="2">The sequence shown here is derived from an EMBL/GenBank/DDBJ whole genome shotgun (WGS) entry which is preliminary data.</text>
</comment>
<dbReference type="EMBL" id="JBIACK010000004">
    <property type="protein sequence ID" value="MFE8700965.1"/>
    <property type="molecule type" value="Genomic_DNA"/>
</dbReference>
<evidence type="ECO:0000313" key="2">
    <source>
        <dbReference type="EMBL" id="MFE8700965.1"/>
    </source>
</evidence>
<proteinExistence type="predicted"/>
<keyword evidence="3" id="KW-1185">Reference proteome</keyword>
<dbReference type="Proteomes" id="UP001601059">
    <property type="component" value="Unassembled WGS sequence"/>
</dbReference>
<name>A0ABW6KDI8_9BACI</name>
<dbReference type="Pfam" id="PF10881">
    <property type="entry name" value="DUF2726"/>
    <property type="match status" value="1"/>
</dbReference>
<accession>A0ABW6KDI8</accession>